<feature type="compositionally biased region" description="Low complexity" evidence="1">
    <location>
        <begin position="1"/>
        <end position="58"/>
    </location>
</feature>
<dbReference type="AlphaFoldDB" id="A0A538U689"/>
<dbReference type="Proteomes" id="UP000319771">
    <property type="component" value="Unassembled WGS sequence"/>
</dbReference>
<gene>
    <name evidence="2" type="ORF">E6K81_10215</name>
</gene>
<dbReference type="InterPro" id="IPR052913">
    <property type="entry name" value="Glycopeptide_resist_protein"/>
</dbReference>
<accession>A0A538U689</accession>
<dbReference type="PANTHER" id="PTHR35788">
    <property type="entry name" value="EXPORTED PROTEIN-RELATED"/>
    <property type="match status" value="1"/>
</dbReference>
<organism evidence="2 3">
    <name type="scientific">Eiseniibacteriota bacterium</name>
    <dbReference type="NCBI Taxonomy" id="2212470"/>
    <lineage>
        <taxon>Bacteria</taxon>
        <taxon>Candidatus Eiseniibacteriota</taxon>
    </lineage>
</organism>
<name>A0A538U689_UNCEI</name>
<evidence type="ECO:0000313" key="3">
    <source>
        <dbReference type="Proteomes" id="UP000319771"/>
    </source>
</evidence>
<feature type="region of interest" description="Disordered" evidence="1">
    <location>
        <begin position="1"/>
        <end position="79"/>
    </location>
</feature>
<dbReference type="Pfam" id="PF04294">
    <property type="entry name" value="VanW"/>
    <property type="match status" value="1"/>
</dbReference>
<evidence type="ECO:0000256" key="1">
    <source>
        <dbReference type="SAM" id="MobiDB-lite"/>
    </source>
</evidence>
<evidence type="ECO:0008006" key="4">
    <source>
        <dbReference type="Google" id="ProtNLM"/>
    </source>
</evidence>
<protein>
    <recommendedName>
        <fullName evidence="4">Vanomycin resistance protein VanB</fullName>
    </recommendedName>
</protein>
<evidence type="ECO:0000313" key="2">
    <source>
        <dbReference type="EMBL" id="TMQ71377.1"/>
    </source>
</evidence>
<reference evidence="2 3" key="1">
    <citation type="journal article" date="2019" name="Nat. Microbiol.">
        <title>Mediterranean grassland soil C-N compound turnover is dependent on rainfall and depth, and is mediated by genomically divergent microorganisms.</title>
        <authorList>
            <person name="Diamond S."/>
            <person name="Andeer P.F."/>
            <person name="Li Z."/>
            <person name="Crits-Christoph A."/>
            <person name="Burstein D."/>
            <person name="Anantharaman K."/>
            <person name="Lane K.R."/>
            <person name="Thomas B.C."/>
            <person name="Pan C."/>
            <person name="Northen T.R."/>
            <person name="Banfield J.F."/>
        </authorList>
    </citation>
    <scope>NUCLEOTIDE SEQUENCE [LARGE SCALE GENOMIC DNA]</scope>
    <source>
        <strain evidence="2">WS_11</strain>
    </source>
</reference>
<sequence length="324" mass="33769">MGSPAMGEASTSAAAAGPPQSTQPSRVAATTIAGGSAAAARPPLAATGPGSYAAGARRPAPRDAGDGHAGIPSRMKRNRSTAPGTILIGMLLALVVRPAAGAEPAPAVTPDDFPVTLSAFSTTLIGSLSARTQNLRLAAQALDGTELAPGEALSFNRTVGARTLERGFLAAPVILHETRQLQTGGGVCQVASTLFAAALMAGLTPVERWRHSTPVDYIALGEDATIAWGAKDLRLRNELEQRVRLRIEVLGTTLTVRIEGEREPLDRFELETVEAEAIPGTAGGGRDIDLYRVRSRDGETIDRELVHRDRYPPSLGAAPPDGVR</sequence>
<proteinExistence type="predicted"/>
<dbReference type="EMBL" id="VBPB01000166">
    <property type="protein sequence ID" value="TMQ71377.1"/>
    <property type="molecule type" value="Genomic_DNA"/>
</dbReference>
<dbReference type="InterPro" id="IPR007391">
    <property type="entry name" value="Vancomycin_resist_VanW"/>
</dbReference>
<dbReference type="PANTHER" id="PTHR35788:SF1">
    <property type="entry name" value="EXPORTED PROTEIN"/>
    <property type="match status" value="1"/>
</dbReference>
<feature type="region of interest" description="Disordered" evidence="1">
    <location>
        <begin position="303"/>
        <end position="324"/>
    </location>
</feature>
<comment type="caution">
    <text evidence="2">The sequence shown here is derived from an EMBL/GenBank/DDBJ whole genome shotgun (WGS) entry which is preliminary data.</text>
</comment>